<protein>
    <submittedName>
        <fullName evidence="1">Uncharacterized protein</fullName>
    </submittedName>
</protein>
<gene>
    <name evidence="1" type="ORF">JHL16_11920</name>
</gene>
<evidence type="ECO:0000313" key="1">
    <source>
        <dbReference type="EMBL" id="MBK1867054.1"/>
    </source>
</evidence>
<accession>A0ACC5R332</accession>
<dbReference type="EMBL" id="JAENHL010000007">
    <property type="protein sequence ID" value="MBK1867054.1"/>
    <property type="molecule type" value="Genomic_DNA"/>
</dbReference>
<sequence length="201" mass="22634">MTLQNRVTPYGEIVASPARGTMMGNRGGKFHRDDQTLGKRRWASRHWICCDLYWKGVHHEPMGKGYTSLFFLDEVTALAAGHRPCFYCRRKEAQRFLSLASPPLMADEADRIVDKERRSPRPDIEVAKLPDGAMIDAGEGPFAVLGDRLLKWSFEGYQLAVPRRPVMSAKLLTPALYVGILARGFQPRWHPSVQSLGKGII</sequence>
<keyword evidence="2" id="KW-1185">Reference proteome</keyword>
<comment type="caution">
    <text evidence="1">The sequence shown here is derived from an EMBL/GenBank/DDBJ whole genome shotgun (WGS) entry which is preliminary data.</text>
</comment>
<reference evidence="1" key="1">
    <citation type="submission" date="2021-01" db="EMBL/GenBank/DDBJ databases">
        <authorList>
            <person name="Sun Q."/>
        </authorList>
    </citation>
    <scope>NUCLEOTIDE SEQUENCE</scope>
    <source>
        <strain evidence="1">YIM B02566</strain>
    </source>
</reference>
<proteinExistence type="predicted"/>
<evidence type="ECO:0000313" key="2">
    <source>
        <dbReference type="Proteomes" id="UP000616151"/>
    </source>
</evidence>
<dbReference type="Proteomes" id="UP000616151">
    <property type="component" value="Unassembled WGS sequence"/>
</dbReference>
<name>A0ACC5R332_9HYPH</name>
<organism evidence="1 2">
    <name type="scientific">Taklimakanibacter albus</name>
    <dbReference type="NCBI Taxonomy" id="2800327"/>
    <lineage>
        <taxon>Bacteria</taxon>
        <taxon>Pseudomonadati</taxon>
        <taxon>Pseudomonadota</taxon>
        <taxon>Alphaproteobacteria</taxon>
        <taxon>Hyphomicrobiales</taxon>
        <taxon>Aestuariivirgaceae</taxon>
        <taxon>Taklimakanibacter</taxon>
    </lineage>
</organism>